<dbReference type="InterPro" id="IPR000891">
    <property type="entry name" value="PYR_CT"/>
</dbReference>
<dbReference type="InterPro" id="IPR002034">
    <property type="entry name" value="AIPM/Hcit_synth_CS"/>
</dbReference>
<dbReference type="SMART" id="SM00917">
    <property type="entry name" value="LeuA_dimer"/>
    <property type="match status" value="1"/>
</dbReference>
<keyword evidence="15" id="KW-1185">Reference proteome</keyword>
<reference evidence="15" key="1">
    <citation type="journal article" date="2019" name="Int. J. Syst. Evol. Microbiol.">
        <title>The Global Catalogue of Microorganisms (GCM) 10K type strain sequencing project: providing services to taxonomists for standard genome sequencing and annotation.</title>
        <authorList>
            <consortium name="The Broad Institute Genomics Platform"/>
            <consortium name="The Broad Institute Genome Sequencing Center for Infectious Disease"/>
            <person name="Wu L."/>
            <person name="Ma J."/>
        </authorList>
    </citation>
    <scope>NUCLEOTIDE SEQUENCE [LARGE SCALE GENOMIC DNA]</scope>
    <source>
        <strain evidence="15">CCUG 55585</strain>
    </source>
</reference>
<evidence type="ECO:0000256" key="1">
    <source>
        <dbReference type="ARBA" id="ARBA00004689"/>
    </source>
</evidence>
<accession>A0ABW2YB28</accession>
<dbReference type="Gene3D" id="1.10.238.260">
    <property type="match status" value="1"/>
</dbReference>
<dbReference type="Proteomes" id="UP001597110">
    <property type="component" value="Unassembled WGS sequence"/>
</dbReference>
<proteinExistence type="inferred from homology"/>
<dbReference type="PANTHER" id="PTHR10277">
    <property type="entry name" value="HOMOCITRATE SYNTHASE-RELATED"/>
    <property type="match status" value="1"/>
</dbReference>
<feature type="binding site" evidence="12">
    <location>
        <position position="215"/>
    </location>
    <ligand>
        <name>Mn(2+)</name>
        <dbReference type="ChEBI" id="CHEBI:29035"/>
    </ligand>
</feature>
<dbReference type="PROSITE" id="PS50991">
    <property type="entry name" value="PYR_CT"/>
    <property type="match status" value="1"/>
</dbReference>
<keyword evidence="6 12" id="KW-0028">Amino-acid biosynthesis</keyword>
<dbReference type="SUPFAM" id="SSF51569">
    <property type="entry name" value="Aldolase"/>
    <property type="match status" value="1"/>
</dbReference>
<comment type="subunit">
    <text evidence="12">Homodimer.</text>
</comment>
<dbReference type="SUPFAM" id="SSF110921">
    <property type="entry name" value="2-isopropylmalate synthase LeuA, allosteric (dimerisation) domain"/>
    <property type="match status" value="1"/>
</dbReference>
<keyword evidence="7 12" id="KW-0808">Transferase</keyword>
<dbReference type="InterPro" id="IPR013709">
    <property type="entry name" value="2-isopropylmalate_synth_dimer"/>
</dbReference>
<dbReference type="InterPro" id="IPR005671">
    <property type="entry name" value="LeuA_bact_synth"/>
</dbReference>
<keyword evidence="14" id="KW-0012">Acyltransferase</keyword>
<dbReference type="PANTHER" id="PTHR10277:SF9">
    <property type="entry name" value="2-ISOPROPYLMALATE SYNTHASE 1, CHLOROPLASTIC-RELATED"/>
    <property type="match status" value="1"/>
</dbReference>
<dbReference type="GO" id="GO:0003852">
    <property type="term" value="F:2-isopropylmalate synthase activity"/>
    <property type="evidence" value="ECO:0007669"/>
    <property type="project" value="UniProtKB-EC"/>
</dbReference>
<keyword evidence="10 12" id="KW-0100">Branched-chain amino acid biosynthesis</keyword>
<gene>
    <name evidence="12" type="primary">leuA</name>
    <name evidence="14" type="ORF">ACFQ0E_00605</name>
</gene>
<evidence type="ECO:0000256" key="8">
    <source>
        <dbReference type="ARBA" id="ARBA00022723"/>
    </source>
</evidence>
<feature type="domain" description="Pyruvate carboxyltransferase" evidence="13">
    <location>
        <begin position="18"/>
        <end position="280"/>
    </location>
</feature>
<keyword evidence="12" id="KW-0963">Cytoplasm</keyword>
<dbReference type="Pfam" id="PF00682">
    <property type="entry name" value="HMGL-like"/>
    <property type="match status" value="1"/>
</dbReference>
<dbReference type="Pfam" id="PF08502">
    <property type="entry name" value="LeuA_dimer"/>
    <property type="match status" value="1"/>
</dbReference>
<dbReference type="InterPro" id="IPR054691">
    <property type="entry name" value="LeuA/HCS_post-cat"/>
</dbReference>
<dbReference type="Pfam" id="PF22617">
    <property type="entry name" value="HCS_D2"/>
    <property type="match status" value="1"/>
</dbReference>
<dbReference type="NCBIfam" id="TIGR00973">
    <property type="entry name" value="leuA_bact"/>
    <property type="match status" value="1"/>
</dbReference>
<evidence type="ECO:0000259" key="13">
    <source>
        <dbReference type="PROSITE" id="PS50991"/>
    </source>
</evidence>
<name>A0ABW2YB28_9GAMM</name>
<dbReference type="InterPro" id="IPR013785">
    <property type="entry name" value="Aldolase_TIM"/>
</dbReference>
<comment type="catalytic activity">
    <reaction evidence="12">
        <text>3-methyl-2-oxobutanoate + acetyl-CoA + H2O = (2S)-2-isopropylmalate + CoA + H(+)</text>
        <dbReference type="Rhea" id="RHEA:21524"/>
        <dbReference type="ChEBI" id="CHEBI:1178"/>
        <dbReference type="ChEBI" id="CHEBI:11851"/>
        <dbReference type="ChEBI" id="CHEBI:15377"/>
        <dbReference type="ChEBI" id="CHEBI:15378"/>
        <dbReference type="ChEBI" id="CHEBI:57287"/>
        <dbReference type="ChEBI" id="CHEBI:57288"/>
        <dbReference type="EC" id="2.3.3.13"/>
    </reaction>
</comment>
<evidence type="ECO:0000256" key="7">
    <source>
        <dbReference type="ARBA" id="ARBA00022679"/>
    </source>
</evidence>
<dbReference type="PROSITE" id="PS00815">
    <property type="entry name" value="AIPM_HOMOCIT_SYNTH_1"/>
    <property type="match status" value="1"/>
</dbReference>
<comment type="function">
    <text evidence="11 12">Catalyzes the condensation of the acetyl group of acetyl-CoA with 3-methyl-2-oxobutanoate (2-ketoisovalerate) to form 3-carboxy-3-hydroxy-4-methylpentanoate (2-isopropylmalate).</text>
</comment>
<evidence type="ECO:0000256" key="6">
    <source>
        <dbReference type="ARBA" id="ARBA00022605"/>
    </source>
</evidence>
<evidence type="ECO:0000256" key="9">
    <source>
        <dbReference type="ARBA" id="ARBA00023211"/>
    </source>
</evidence>
<dbReference type="InterPro" id="IPR050073">
    <property type="entry name" value="2-IPM_HCS-like"/>
</dbReference>
<evidence type="ECO:0000256" key="10">
    <source>
        <dbReference type="ARBA" id="ARBA00023304"/>
    </source>
</evidence>
<evidence type="ECO:0000256" key="3">
    <source>
        <dbReference type="ARBA" id="ARBA00012973"/>
    </source>
</evidence>
<sequence length="546" mass="58434">MDNDPNVADVARNESARVAIFDTTLRDGEQSPGCSMTAKQKLRFAHALSELGVDMIEAGFPASSDSDLQGCAEIARDVRGAGIATLARCHTGDIEACARALEDAERPRIHVFISTSPLHREHKLQMSRDQVIERAIMGVTLARRYVEDVEFSAEDALRTEPEFLAEICSAAIAAGARTLNIPDTVGYTTPGEIRALFEYLRANVKDAHKAVFSAHCHDDLGLAVANSLAAIEGGARQVECTINGIGERAGNCALEEIVMALDVRRAYFDATTGIDTTRLVPTSRLLTRITGMNVQRNKAIVGANAFAHESGIHQHGMLKHRGTYEILRPEAVGWAKSQMIMGRHSGRAALADRLKELGFALDEAQLNQVFGRFKALTEKKREVFDADLEALALGSDARNVGGWRLNRLHVSTGVGDGILPTASVDLCSPEGERVTEAATGDGPVHALFAALGRATALHLEVESYQVSNVTTGDDAQGQASLTTRVRCADGSHDEVTGSGTSTDILEASALAWLDVANRLHRRHGKAAGDVAPRAASALPRDIAVGV</sequence>
<dbReference type="CDD" id="cd07940">
    <property type="entry name" value="DRE_TIM_IPMS"/>
    <property type="match status" value="1"/>
</dbReference>
<feature type="region of interest" description="Regulatory domain" evidence="12">
    <location>
        <begin position="404"/>
        <end position="546"/>
    </location>
</feature>
<keyword evidence="9 12" id="KW-0464">Manganese</keyword>
<evidence type="ECO:0000256" key="2">
    <source>
        <dbReference type="ARBA" id="ARBA00009396"/>
    </source>
</evidence>
<comment type="pathway">
    <text evidence="1 12">Amino-acid biosynthesis; L-leucine biosynthesis; L-leucine from 3-methyl-2-oxobutanoate: step 1/4.</text>
</comment>
<feature type="binding site" evidence="12">
    <location>
        <position position="27"/>
    </location>
    <ligand>
        <name>Mn(2+)</name>
        <dbReference type="ChEBI" id="CHEBI:29035"/>
    </ligand>
</feature>
<evidence type="ECO:0000313" key="15">
    <source>
        <dbReference type="Proteomes" id="UP001597110"/>
    </source>
</evidence>
<dbReference type="InterPro" id="IPR036230">
    <property type="entry name" value="LeuA_allosteric_dom_sf"/>
</dbReference>
<feature type="binding site" evidence="12">
    <location>
        <position position="217"/>
    </location>
    <ligand>
        <name>Mn(2+)</name>
        <dbReference type="ChEBI" id="CHEBI:29035"/>
    </ligand>
</feature>
<dbReference type="HAMAP" id="MF_01025">
    <property type="entry name" value="LeuA_type1"/>
    <property type="match status" value="1"/>
</dbReference>
<evidence type="ECO:0000313" key="14">
    <source>
        <dbReference type="EMBL" id="MFD0724088.1"/>
    </source>
</evidence>
<keyword evidence="8 12" id="KW-0479">Metal-binding</keyword>
<dbReference type="NCBIfam" id="NF002086">
    <property type="entry name" value="PRK00915.1-3"/>
    <property type="match status" value="1"/>
</dbReference>
<comment type="caution">
    <text evidence="14">The sequence shown here is derived from an EMBL/GenBank/DDBJ whole genome shotgun (WGS) entry which is preliminary data.</text>
</comment>
<organism evidence="14 15">
    <name type="scientific">Lysobacter brunescens</name>
    <dbReference type="NCBI Taxonomy" id="262323"/>
    <lineage>
        <taxon>Bacteria</taxon>
        <taxon>Pseudomonadati</taxon>
        <taxon>Pseudomonadota</taxon>
        <taxon>Gammaproteobacteria</taxon>
        <taxon>Lysobacterales</taxon>
        <taxon>Lysobacteraceae</taxon>
        <taxon>Lysobacter</taxon>
    </lineage>
</organism>
<evidence type="ECO:0000256" key="12">
    <source>
        <dbReference type="HAMAP-Rule" id="MF_01025"/>
    </source>
</evidence>
<feature type="binding site" evidence="12">
    <location>
        <position position="251"/>
    </location>
    <ligand>
        <name>Mn(2+)</name>
        <dbReference type="ChEBI" id="CHEBI:29035"/>
    </ligand>
</feature>
<dbReference type="PROSITE" id="PS00816">
    <property type="entry name" value="AIPM_HOMOCIT_SYNTH_2"/>
    <property type="match status" value="1"/>
</dbReference>
<comment type="similarity">
    <text evidence="2 12">Belongs to the alpha-IPM synthase/homocitrate synthase family. LeuA type 1 subfamily.</text>
</comment>
<dbReference type="RefSeq" id="WP_386821771.1">
    <property type="nucleotide sequence ID" value="NZ_JBHTIF010000001.1"/>
</dbReference>
<dbReference type="EC" id="2.3.3.13" evidence="3 12"/>
<dbReference type="EMBL" id="JBHTIF010000001">
    <property type="protein sequence ID" value="MFD0724088.1"/>
    <property type="molecule type" value="Genomic_DNA"/>
</dbReference>
<evidence type="ECO:0000256" key="5">
    <source>
        <dbReference type="ARBA" id="ARBA00022430"/>
    </source>
</evidence>
<keyword evidence="5 12" id="KW-0432">Leucine biosynthesis</keyword>
<comment type="cofactor">
    <cofactor evidence="12">
        <name>Mn(2+)</name>
        <dbReference type="ChEBI" id="CHEBI:29035"/>
    </cofactor>
</comment>
<evidence type="ECO:0000256" key="4">
    <source>
        <dbReference type="ARBA" id="ARBA00018198"/>
    </source>
</evidence>
<dbReference type="Gene3D" id="3.20.20.70">
    <property type="entry name" value="Aldolase class I"/>
    <property type="match status" value="1"/>
</dbReference>
<protein>
    <recommendedName>
        <fullName evidence="4 12">2-isopropylmalate synthase</fullName>
        <ecNumber evidence="3 12">2.3.3.13</ecNumber>
    </recommendedName>
    <alternativeName>
        <fullName evidence="12">Alpha-IPM synthase</fullName>
    </alternativeName>
    <alternativeName>
        <fullName evidence="12">Alpha-isopropylmalate synthase</fullName>
    </alternativeName>
</protein>
<dbReference type="Gene3D" id="3.30.160.270">
    <property type="match status" value="1"/>
</dbReference>
<evidence type="ECO:0000256" key="11">
    <source>
        <dbReference type="ARBA" id="ARBA00037629"/>
    </source>
</evidence>